<comment type="caution">
    <text evidence="1">The sequence shown here is derived from an EMBL/GenBank/DDBJ whole genome shotgun (WGS) entry which is preliminary data.</text>
</comment>
<dbReference type="AlphaFoldDB" id="A0A9P7K8E4"/>
<evidence type="ECO:0000313" key="1">
    <source>
        <dbReference type="EMBL" id="KAG5641023.1"/>
    </source>
</evidence>
<dbReference type="Proteomes" id="UP000775547">
    <property type="component" value="Unassembled WGS sequence"/>
</dbReference>
<protein>
    <submittedName>
        <fullName evidence="1">Uncharacterized protein</fullName>
    </submittedName>
</protein>
<name>A0A9P7K8E4_9AGAR</name>
<organism evidence="1 2">
    <name type="scientific">Asterophora parasitica</name>
    <dbReference type="NCBI Taxonomy" id="117018"/>
    <lineage>
        <taxon>Eukaryota</taxon>
        <taxon>Fungi</taxon>
        <taxon>Dikarya</taxon>
        <taxon>Basidiomycota</taxon>
        <taxon>Agaricomycotina</taxon>
        <taxon>Agaricomycetes</taxon>
        <taxon>Agaricomycetidae</taxon>
        <taxon>Agaricales</taxon>
        <taxon>Tricholomatineae</taxon>
        <taxon>Lyophyllaceae</taxon>
        <taxon>Asterophora</taxon>
    </lineage>
</organism>
<reference evidence="1" key="1">
    <citation type="submission" date="2020-07" db="EMBL/GenBank/DDBJ databases">
        <authorList>
            <person name="Nieuwenhuis M."/>
            <person name="Van De Peppel L.J.J."/>
        </authorList>
    </citation>
    <scope>NUCLEOTIDE SEQUENCE</scope>
    <source>
        <strain evidence="1">AP01</strain>
        <tissue evidence="1">Mycelium</tissue>
    </source>
</reference>
<dbReference type="OrthoDB" id="2959034at2759"/>
<sequence>MDLQPSTYDATLDELAPPPYQTHRSISGDSMLKPLVAASIAAEEVPSAVLALVSNLVTLYPDSDSTFSSSMLESCAKACSEHGYSLSKLLQDTASESMAGHTPIYWAIVNRTPTSQDASIHKTGLPGLISALLSYTSPLTERTILDIRHGCLAASDQHVFQGLRLSPLFNPLSGPQAMLLGGAIPHDEITVKYPEDEGEFEVKFKIPHFHKRMRVVQHIALDLIAKGTNATAT</sequence>
<dbReference type="EMBL" id="JABCKV010000412">
    <property type="protein sequence ID" value="KAG5641023.1"/>
    <property type="molecule type" value="Genomic_DNA"/>
</dbReference>
<keyword evidence="2" id="KW-1185">Reference proteome</keyword>
<gene>
    <name evidence="1" type="ORF">DXG03_006364</name>
</gene>
<evidence type="ECO:0000313" key="2">
    <source>
        <dbReference type="Proteomes" id="UP000775547"/>
    </source>
</evidence>
<proteinExistence type="predicted"/>
<reference evidence="1" key="2">
    <citation type="submission" date="2021-10" db="EMBL/GenBank/DDBJ databases">
        <title>Phylogenomics reveals ancestral predisposition of the termite-cultivated fungus Termitomyces towards a domesticated lifestyle.</title>
        <authorList>
            <person name="Auxier B."/>
            <person name="Grum-Grzhimaylo A."/>
            <person name="Cardenas M.E."/>
            <person name="Lodge J.D."/>
            <person name="Laessoe T."/>
            <person name="Pedersen O."/>
            <person name="Smith M.E."/>
            <person name="Kuyper T.W."/>
            <person name="Franco-Molano E.A."/>
            <person name="Baroni T.J."/>
            <person name="Aanen D.K."/>
        </authorList>
    </citation>
    <scope>NUCLEOTIDE SEQUENCE</scope>
    <source>
        <strain evidence="1">AP01</strain>
        <tissue evidence="1">Mycelium</tissue>
    </source>
</reference>
<accession>A0A9P7K8E4</accession>